<dbReference type="EMBL" id="CP003537">
    <property type="protein sequence ID" value="AGH95118.1"/>
    <property type="molecule type" value="Genomic_DNA"/>
</dbReference>
<dbReference type="PATRIC" id="fig|1184267.3.peg.911"/>
<dbReference type="GO" id="GO:0006351">
    <property type="term" value="P:DNA-templated transcription"/>
    <property type="evidence" value="ECO:0007669"/>
    <property type="project" value="TreeGrafter"/>
</dbReference>
<dbReference type="eggNOG" id="COG0583">
    <property type="taxonomic scope" value="Bacteria"/>
</dbReference>
<protein>
    <recommendedName>
        <fullName evidence="5">HTH lysR-type domain-containing protein</fullName>
    </recommendedName>
</protein>
<dbReference type="Pfam" id="PF00126">
    <property type="entry name" value="HTH_1"/>
    <property type="match status" value="1"/>
</dbReference>
<dbReference type="PANTHER" id="PTHR30537">
    <property type="entry name" value="HTH-TYPE TRANSCRIPTIONAL REGULATOR"/>
    <property type="match status" value="1"/>
</dbReference>
<proteinExistence type="inferred from homology"/>
<dbReference type="Proteomes" id="UP000012040">
    <property type="component" value="Chromosome"/>
</dbReference>
<dbReference type="GO" id="GO:0043565">
    <property type="term" value="F:sequence-specific DNA binding"/>
    <property type="evidence" value="ECO:0007669"/>
    <property type="project" value="TreeGrafter"/>
</dbReference>
<dbReference type="InterPro" id="IPR036390">
    <property type="entry name" value="WH_DNA-bd_sf"/>
</dbReference>
<keyword evidence="2" id="KW-0805">Transcription regulation</keyword>
<dbReference type="SUPFAM" id="SSF53850">
    <property type="entry name" value="Periplasmic binding protein-like II"/>
    <property type="match status" value="1"/>
</dbReference>
<dbReference type="Pfam" id="PF03466">
    <property type="entry name" value="LysR_substrate"/>
    <property type="match status" value="1"/>
</dbReference>
<evidence type="ECO:0000259" key="5">
    <source>
        <dbReference type="PROSITE" id="PS50931"/>
    </source>
</evidence>
<dbReference type="InterPro" id="IPR058163">
    <property type="entry name" value="LysR-type_TF_proteobact-type"/>
</dbReference>
<dbReference type="KEGG" id="bex:A11Q_902"/>
<keyword evidence="7" id="KW-1185">Reference proteome</keyword>
<dbReference type="CDD" id="cd08422">
    <property type="entry name" value="PBP2_CrgA_like"/>
    <property type="match status" value="1"/>
</dbReference>
<name>M4V7D8_9BACT</name>
<dbReference type="STRING" id="1184267.A11Q_902"/>
<evidence type="ECO:0000256" key="3">
    <source>
        <dbReference type="ARBA" id="ARBA00023125"/>
    </source>
</evidence>
<dbReference type="GO" id="GO:0003700">
    <property type="term" value="F:DNA-binding transcription factor activity"/>
    <property type="evidence" value="ECO:0007669"/>
    <property type="project" value="InterPro"/>
</dbReference>
<keyword evidence="3" id="KW-0238">DNA-binding</keyword>
<gene>
    <name evidence="6" type="ORF">A11Q_902</name>
</gene>
<evidence type="ECO:0000256" key="1">
    <source>
        <dbReference type="ARBA" id="ARBA00009437"/>
    </source>
</evidence>
<reference evidence="6 7" key="1">
    <citation type="journal article" date="2013" name="ISME J.">
        <title>By their genes ye shall know them: genomic signatures of predatory bacteria.</title>
        <authorList>
            <person name="Pasternak Z."/>
            <person name="Pietrokovski S."/>
            <person name="Rotem O."/>
            <person name="Gophna U."/>
            <person name="Lurie-Weinberger M.N."/>
            <person name="Jurkevitch E."/>
        </authorList>
    </citation>
    <scope>NUCLEOTIDE SEQUENCE [LARGE SCALE GENOMIC DNA]</scope>
    <source>
        <strain evidence="6 7">JSS</strain>
    </source>
</reference>
<organism evidence="6 7">
    <name type="scientific">Pseudobdellovibrio exovorus JSS</name>
    <dbReference type="NCBI Taxonomy" id="1184267"/>
    <lineage>
        <taxon>Bacteria</taxon>
        <taxon>Pseudomonadati</taxon>
        <taxon>Bdellovibrionota</taxon>
        <taxon>Bdellovibrionia</taxon>
        <taxon>Bdellovibrionales</taxon>
        <taxon>Pseudobdellovibrionaceae</taxon>
        <taxon>Pseudobdellovibrio</taxon>
    </lineage>
</organism>
<sequence>MDYNRVALFISVVEAGSLSEAARRLNVAKSNLSRSLSSLEQELGIQLIYRNTRNFRPTEAGLNFYNQCRGPFFDIKMAAESMKQNDKELKGNFVITAAVDLAHTILPSIVADFSKAYPSLQVEIRAEDRFVNLVKEGVDLALRMGTLSDSDLKATKISDISLILVSTAQYLNSHPRIRTLEQLKEHTYVSFNRRFDKNITLIKRGGSSYRIKMSSQLIANNPIIAKTLTLLGKGIALLPDFICYDELKTGQLVRVLPDFASEASPVHFVWPARGAESPKVRAFVDFSRDTLRKYFITSAID</sequence>
<evidence type="ECO:0000256" key="2">
    <source>
        <dbReference type="ARBA" id="ARBA00023015"/>
    </source>
</evidence>
<evidence type="ECO:0000313" key="6">
    <source>
        <dbReference type="EMBL" id="AGH95118.1"/>
    </source>
</evidence>
<dbReference type="PRINTS" id="PR00039">
    <property type="entry name" value="HTHLYSR"/>
</dbReference>
<dbReference type="InterPro" id="IPR036388">
    <property type="entry name" value="WH-like_DNA-bd_sf"/>
</dbReference>
<dbReference type="Gene3D" id="3.40.190.290">
    <property type="match status" value="1"/>
</dbReference>
<dbReference type="InterPro" id="IPR000847">
    <property type="entry name" value="LysR_HTH_N"/>
</dbReference>
<dbReference type="Gene3D" id="1.10.10.10">
    <property type="entry name" value="Winged helix-like DNA-binding domain superfamily/Winged helix DNA-binding domain"/>
    <property type="match status" value="1"/>
</dbReference>
<comment type="similarity">
    <text evidence="1">Belongs to the LysR transcriptional regulatory family.</text>
</comment>
<dbReference type="FunFam" id="1.10.10.10:FF:000001">
    <property type="entry name" value="LysR family transcriptional regulator"/>
    <property type="match status" value="1"/>
</dbReference>
<dbReference type="PROSITE" id="PS50931">
    <property type="entry name" value="HTH_LYSR"/>
    <property type="match status" value="1"/>
</dbReference>
<feature type="domain" description="HTH lysR-type" evidence="5">
    <location>
        <begin position="1"/>
        <end position="58"/>
    </location>
</feature>
<evidence type="ECO:0000256" key="4">
    <source>
        <dbReference type="ARBA" id="ARBA00023163"/>
    </source>
</evidence>
<dbReference type="SUPFAM" id="SSF46785">
    <property type="entry name" value="Winged helix' DNA-binding domain"/>
    <property type="match status" value="1"/>
</dbReference>
<dbReference type="AlphaFoldDB" id="M4V7D8"/>
<dbReference type="PANTHER" id="PTHR30537:SF81">
    <property type="entry name" value="TRANSCRIPTIONAL REGULATOR-RELATED"/>
    <property type="match status" value="1"/>
</dbReference>
<dbReference type="InterPro" id="IPR005119">
    <property type="entry name" value="LysR_subst-bd"/>
</dbReference>
<evidence type="ECO:0000313" key="7">
    <source>
        <dbReference type="Proteomes" id="UP000012040"/>
    </source>
</evidence>
<dbReference type="HOGENOM" id="CLU_039613_16_2_7"/>
<accession>M4V7D8</accession>
<keyword evidence="4" id="KW-0804">Transcription</keyword>